<feature type="domain" description="HTH tetR-type" evidence="2">
    <location>
        <begin position="1"/>
        <end position="27"/>
    </location>
</feature>
<dbReference type="Gene3D" id="1.10.357.10">
    <property type="entry name" value="Tetracycline Repressor, domain 2"/>
    <property type="match status" value="1"/>
</dbReference>
<dbReference type="Proteomes" id="UP000483004">
    <property type="component" value="Unassembled WGS sequence"/>
</dbReference>
<sequence length="84" mass="8989">MAKVAARVGITEADVLHHFSSKADLLAGVLRHRDSIAPDALANVKSDDIIESVHRMADLARTLLDHLREAIKSGPVPVSGDLTI</sequence>
<dbReference type="Pfam" id="PF00440">
    <property type="entry name" value="TetR_N"/>
    <property type="match status" value="1"/>
</dbReference>
<dbReference type="GO" id="GO:0003677">
    <property type="term" value="F:DNA binding"/>
    <property type="evidence" value="ECO:0007669"/>
    <property type="project" value="UniProtKB-KW"/>
</dbReference>
<keyword evidence="4" id="KW-1185">Reference proteome</keyword>
<keyword evidence="1" id="KW-0238">DNA-binding</keyword>
<protein>
    <submittedName>
        <fullName evidence="3">Helix-turn-helix transcriptional regulator</fullName>
    </submittedName>
</protein>
<proteinExistence type="predicted"/>
<evidence type="ECO:0000313" key="4">
    <source>
        <dbReference type="Proteomes" id="UP000483004"/>
    </source>
</evidence>
<name>A0A6L3W371_9ACTN</name>
<dbReference type="EMBL" id="WBMR01000036">
    <property type="protein sequence ID" value="KAB2381633.1"/>
    <property type="molecule type" value="Genomic_DNA"/>
</dbReference>
<dbReference type="OrthoDB" id="7505659at2"/>
<dbReference type="InterPro" id="IPR001647">
    <property type="entry name" value="HTH_TetR"/>
</dbReference>
<organism evidence="3 4">
    <name type="scientific">Actinomadura montaniterrae</name>
    <dbReference type="NCBI Taxonomy" id="1803903"/>
    <lineage>
        <taxon>Bacteria</taxon>
        <taxon>Bacillati</taxon>
        <taxon>Actinomycetota</taxon>
        <taxon>Actinomycetes</taxon>
        <taxon>Streptosporangiales</taxon>
        <taxon>Thermomonosporaceae</taxon>
        <taxon>Actinomadura</taxon>
    </lineage>
</organism>
<dbReference type="SUPFAM" id="SSF46689">
    <property type="entry name" value="Homeodomain-like"/>
    <property type="match status" value="1"/>
</dbReference>
<evidence type="ECO:0000259" key="2">
    <source>
        <dbReference type="Pfam" id="PF00440"/>
    </source>
</evidence>
<dbReference type="AlphaFoldDB" id="A0A6L3W371"/>
<gene>
    <name evidence="3" type="ORF">F9B16_15520</name>
</gene>
<evidence type="ECO:0000313" key="3">
    <source>
        <dbReference type="EMBL" id="KAB2381633.1"/>
    </source>
</evidence>
<evidence type="ECO:0000256" key="1">
    <source>
        <dbReference type="ARBA" id="ARBA00023125"/>
    </source>
</evidence>
<dbReference type="InterPro" id="IPR009057">
    <property type="entry name" value="Homeodomain-like_sf"/>
</dbReference>
<comment type="caution">
    <text evidence="3">The sequence shown here is derived from an EMBL/GenBank/DDBJ whole genome shotgun (WGS) entry which is preliminary data.</text>
</comment>
<reference evidence="3 4" key="1">
    <citation type="submission" date="2019-09" db="EMBL/GenBank/DDBJ databases">
        <title>Actinomadura physcomitrii sp. nov., a novel actinomycete isolated from moss [Physcomitrium sphaericum (Ludw) Fuernr].</title>
        <authorList>
            <person name="Liu C."/>
            <person name="Zhuang X."/>
        </authorList>
    </citation>
    <scope>NUCLEOTIDE SEQUENCE [LARGE SCALE GENOMIC DNA]</scope>
    <source>
        <strain evidence="3 4">CYP1-1B</strain>
    </source>
</reference>
<accession>A0A6L3W371</accession>